<feature type="repeat" description="TPR" evidence="1">
    <location>
        <begin position="51"/>
        <end position="84"/>
    </location>
</feature>
<accession>A0A1Y1UUR3</accession>
<evidence type="ECO:0000313" key="3">
    <source>
        <dbReference type="Proteomes" id="UP000193719"/>
    </source>
</evidence>
<dbReference type="AlphaFoldDB" id="A0A1Y1UUR3"/>
<keyword evidence="3" id="KW-1185">Reference proteome</keyword>
<dbReference type="PANTHER" id="PTHR28654:SF1">
    <property type="entry name" value="AXIN INTERACTOR, DORSALIZATION-ASSOCIATED PROTEIN"/>
    <property type="match status" value="1"/>
</dbReference>
<dbReference type="InterPro" id="IPR011990">
    <property type="entry name" value="TPR-like_helical_dom_sf"/>
</dbReference>
<comment type="caution">
    <text evidence="2">The sequence shown here is derived from an EMBL/GenBank/DDBJ whole genome shotgun (WGS) entry which is preliminary data.</text>
</comment>
<dbReference type="SMART" id="SM00028">
    <property type="entry name" value="TPR"/>
    <property type="match status" value="3"/>
</dbReference>
<dbReference type="OrthoDB" id="1914839at2759"/>
<keyword evidence="1" id="KW-0802">TPR repeat</keyword>
<proteinExistence type="predicted"/>
<dbReference type="STRING" id="1754191.A0A1Y1UUR3"/>
<protein>
    <submittedName>
        <fullName evidence="2">TPR-like protein</fullName>
    </submittedName>
</protein>
<dbReference type="SUPFAM" id="SSF48452">
    <property type="entry name" value="TPR-like"/>
    <property type="match status" value="2"/>
</dbReference>
<gene>
    <name evidence="2" type="ORF">BCR36DRAFT_310129</name>
</gene>
<dbReference type="GO" id="GO:0016020">
    <property type="term" value="C:membrane"/>
    <property type="evidence" value="ECO:0007669"/>
    <property type="project" value="TreeGrafter"/>
</dbReference>
<reference evidence="2 3" key="1">
    <citation type="submission" date="2016-08" db="EMBL/GenBank/DDBJ databases">
        <title>Genomes of anaerobic fungi encode conserved fungal cellulosomes for biomass hydrolysis.</title>
        <authorList>
            <consortium name="DOE Joint Genome Institute"/>
            <person name="Haitjema C.H."/>
            <person name="Gilmore S.P."/>
            <person name="Henske J.K."/>
            <person name="Solomon K.V."/>
            <person name="De Groot R."/>
            <person name="Kuo A."/>
            <person name="Mondo S.J."/>
            <person name="Salamov A.A."/>
            <person name="Labutti K."/>
            <person name="Zhao Z."/>
            <person name="Chiniquy J."/>
            <person name="Barry K."/>
            <person name="Brewer H.M."/>
            <person name="Purvine S.O."/>
            <person name="Wright A.T."/>
            <person name="Boxma B."/>
            <person name="Van Alen T."/>
            <person name="Hackstein J.H."/>
            <person name="Baker S.E."/>
            <person name="Grigoriev I.V."/>
            <person name="O'Malley M.A."/>
        </authorList>
    </citation>
    <scope>NUCLEOTIDE SEQUENCE [LARGE SCALE GENOMIC DNA]</scope>
    <source>
        <strain evidence="3">finn</strain>
    </source>
</reference>
<dbReference type="Proteomes" id="UP000193719">
    <property type="component" value="Unassembled WGS sequence"/>
</dbReference>
<evidence type="ECO:0000313" key="2">
    <source>
        <dbReference type="EMBL" id="ORX41750.1"/>
    </source>
</evidence>
<evidence type="ECO:0000256" key="1">
    <source>
        <dbReference type="PROSITE-ProRule" id="PRU00339"/>
    </source>
</evidence>
<dbReference type="EMBL" id="MCFH01000079">
    <property type="protein sequence ID" value="ORX41750.1"/>
    <property type="molecule type" value="Genomic_DNA"/>
</dbReference>
<dbReference type="InterPro" id="IPR019734">
    <property type="entry name" value="TPR_rpt"/>
</dbReference>
<dbReference type="PROSITE" id="PS50005">
    <property type="entry name" value="TPR"/>
    <property type="match status" value="1"/>
</dbReference>
<name>A0A1Y1UUR3_9FUNG</name>
<dbReference type="Pfam" id="PF13181">
    <property type="entry name" value="TPR_8"/>
    <property type="match status" value="1"/>
</dbReference>
<dbReference type="GO" id="GO:0035091">
    <property type="term" value="F:phosphatidylinositol binding"/>
    <property type="evidence" value="ECO:0007669"/>
    <property type="project" value="TreeGrafter"/>
</dbReference>
<organism evidence="2 3">
    <name type="scientific">Piromyces finnis</name>
    <dbReference type="NCBI Taxonomy" id="1754191"/>
    <lineage>
        <taxon>Eukaryota</taxon>
        <taxon>Fungi</taxon>
        <taxon>Fungi incertae sedis</taxon>
        <taxon>Chytridiomycota</taxon>
        <taxon>Chytridiomycota incertae sedis</taxon>
        <taxon>Neocallimastigomycetes</taxon>
        <taxon>Neocallimastigales</taxon>
        <taxon>Neocallimastigaceae</taxon>
        <taxon>Piromyces</taxon>
    </lineage>
</organism>
<dbReference type="Gene3D" id="1.25.40.10">
    <property type="entry name" value="Tetratricopeptide repeat domain"/>
    <property type="match status" value="2"/>
</dbReference>
<sequence length="349" mass="40534">MATKNPKLKISKGQYSVYDLLDRAKKCQENYDYDMANRYCKRAIEMEPDNVEVLENIGSIFMDFGDWDSAKELFERCVSLSPDTGYQKYMYLGQVNVAEDAVNFFQKGIELMIKELNTFPANSEKAKDLSKKISSALCSIVEMYMTDLCDEPNAEENCEKYILEAEKYCNNNYEVYQTMASVRMSQNRQEEAKELVIKSINLWKDLSVDDENYPEYPIRVNLAKLMLELKMNTDALSLLQSLLQEDDEIVEVSYLCGWCYYLLGEELDENGKIDEQVRKEAWEDARLCFINLINRFGLSSPDDQQVLNHSIELKNKITSVIGEISNIPEQNIEINDDEWEDIDNEMDLE</sequence>
<dbReference type="CDD" id="cd24142">
    <property type="entry name" value="ACL4-like"/>
    <property type="match status" value="1"/>
</dbReference>
<reference evidence="2 3" key="2">
    <citation type="submission" date="2016-08" db="EMBL/GenBank/DDBJ databases">
        <title>Pervasive Adenine N6-methylation of Active Genes in Fungi.</title>
        <authorList>
            <consortium name="DOE Joint Genome Institute"/>
            <person name="Mondo S.J."/>
            <person name="Dannebaum R.O."/>
            <person name="Kuo R.C."/>
            <person name="Labutti K."/>
            <person name="Haridas S."/>
            <person name="Kuo A."/>
            <person name="Salamov A."/>
            <person name="Ahrendt S.R."/>
            <person name="Lipzen A."/>
            <person name="Sullivan W."/>
            <person name="Andreopoulos W.B."/>
            <person name="Clum A."/>
            <person name="Lindquist E."/>
            <person name="Daum C."/>
            <person name="Ramamoorthy G.K."/>
            <person name="Gryganskyi A."/>
            <person name="Culley D."/>
            <person name="Magnuson J.K."/>
            <person name="James T.Y."/>
            <person name="O'Malley M.A."/>
            <person name="Stajich J.E."/>
            <person name="Spatafora J.W."/>
            <person name="Visel A."/>
            <person name="Grigoriev I.V."/>
        </authorList>
    </citation>
    <scope>NUCLEOTIDE SEQUENCE [LARGE SCALE GENOMIC DNA]</scope>
    <source>
        <strain evidence="3">finn</strain>
    </source>
</reference>
<dbReference type="GO" id="GO:0048264">
    <property type="term" value="P:determination of ventral identity"/>
    <property type="evidence" value="ECO:0007669"/>
    <property type="project" value="TreeGrafter"/>
</dbReference>
<dbReference type="PANTHER" id="PTHR28654">
    <property type="entry name" value="AXIN INTERACTOR, DORSALIZATION-ASSOCIATED PROTEIN"/>
    <property type="match status" value="1"/>
</dbReference>